<dbReference type="NCBIfam" id="TIGR02127">
    <property type="entry name" value="pyrF_sub2"/>
    <property type="match status" value="1"/>
</dbReference>
<dbReference type="EC" id="4.1.1.23" evidence="7"/>
<evidence type="ECO:0000313" key="11">
    <source>
        <dbReference type="Proteomes" id="UP000249432"/>
    </source>
</evidence>
<feature type="region of interest" description="Disordered" evidence="8">
    <location>
        <begin position="191"/>
        <end position="223"/>
    </location>
</feature>
<evidence type="ECO:0000256" key="8">
    <source>
        <dbReference type="SAM" id="MobiDB-lite"/>
    </source>
</evidence>
<comment type="caution">
    <text evidence="10">The sequence shown here is derived from an EMBL/GenBank/DDBJ whole genome shotgun (WGS) entry which is preliminary data.</text>
</comment>
<dbReference type="GO" id="GO:0044205">
    <property type="term" value="P:'de novo' UMP biosynthetic process"/>
    <property type="evidence" value="ECO:0007669"/>
    <property type="project" value="UniProtKB-UniRule"/>
</dbReference>
<organism evidence="10 11">
    <name type="scientific">Corynebacterium kroppenstedtii</name>
    <dbReference type="NCBI Taxonomy" id="161879"/>
    <lineage>
        <taxon>Bacteria</taxon>
        <taxon>Bacillati</taxon>
        <taxon>Actinomycetota</taxon>
        <taxon>Actinomycetes</taxon>
        <taxon>Mycobacteriales</taxon>
        <taxon>Corynebacteriaceae</taxon>
        <taxon>Corynebacterium</taxon>
    </lineage>
</organism>
<evidence type="ECO:0000256" key="4">
    <source>
        <dbReference type="ARBA" id="ARBA00022975"/>
    </source>
</evidence>
<feature type="active site" description="Proton donor" evidence="7">
    <location>
        <position position="127"/>
    </location>
</feature>
<comment type="catalytic activity">
    <reaction evidence="6 7">
        <text>orotidine 5'-phosphate + H(+) = UMP + CO2</text>
        <dbReference type="Rhea" id="RHEA:11596"/>
        <dbReference type="ChEBI" id="CHEBI:15378"/>
        <dbReference type="ChEBI" id="CHEBI:16526"/>
        <dbReference type="ChEBI" id="CHEBI:57538"/>
        <dbReference type="ChEBI" id="CHEBI:57865"/>
        <dbReference type="EC" id="4.1.1.23"/>
    </reaction>
</comment>
<sequence>MCDSQSSTSSSAGDSASAGQEPPVSTHVSRGHASFGDRLAEAALNRSRLCVGIDPHPGLLDQWGLPATIDGLESFTMRCVEAFGTTVALVKPQVAFFESYGSRGFAVLEKAISALHEAGTLVLADAKRGDIGSTMAAYADAWLGETSPLRCDAVTVSPYTGFGALEPVLDLAERQGQGVYVLAATSNPEAETLQSAQIKRSRGPQRQDQRRQDDSHNADDGDSVAQHIVDECATRNQLYRRKTGSRLGNVGVVVGATLGLPTQGSDAVRKAPDLSALNGPVLLPGVGAQGASADDLRRLTTHVEPLAFPNISRAILKHGPDIGSLQKAVEANAQDYPGMVLE</sequence>
<gene>
    <name evidence="7 10" type="primary">pyrF</name>
    <name evidence="10" type="ORF">DI525_05725</name>
</gene>
<dbReference type="PROSITE" id="PS00156">
    <property type="entry name" value="OMPDECASE"/>
    <property type="match status" value="1"/>
</dbReference>
<dbReference type="Proteomes" id="UP000249432">
    <property type="component" value="Unassembled WGS sequence"/>
</dbReference>
<dbReference type="InterPro" id="IPR001754">
    <property type="entry name" value="OMPdeCOase_dom"/>
</dbReference>
<evidence type="ECO:0000256" key="5">
    <source>
        <dbReference type="ARBA" id="ARBA00023239"/>
    </source>
</evidence>
<dbReference type="UniPathway" id="UPA00070">
    <property type="reaction ID" value="UER00120"/>
</dbReference>
<dbReference type="SMART" id="SM00934">
    <property type="entry name" value="OMPdecase"/>
    <property type="match status" value="1"/>
</dbReference>
<evidence type="ECO:0000313" key="10">
    <source>
        <dbReference type="EMBL" id="PZR04902.1"/>
    </source>
</evidence>
<name>A0A2W5SPN2_9CORY</name>
<dbReference type="Pfam" id="PF00215">
    <property type="entry name" value="OMPdecase"/>
    <property type="match status" value="1"/>
</dbReference>
<dbReference type="Gene3D" id="3.20.20.70">
    <property type="entry name" value="Aldolase class I"/>
    <property type="match status" value="1"/>
</dbReference>
<dbReference type="InterPro" id="IPR011995">
    <property type="entry name" value="OMPdecase_type-2"/>
</dbReference>
<evidence type="ECO:0000256" key="6">
    <source>
        <dbReference type="ARBA" id="ARBA00049157"/>
    </source>
</evidence>
<accession>A0A2W5SPN2</accession>
<keyword evidence="3 7" id="KW-0210">Decarboxylase</keyword>
<feature type="compositionally biased region" description="Basic and acidic residues" evidence="8">
    <location>
        <begin position="205"/>
        <end position="219"/>
    </location>
</feature>
<dbReference type="PANTHER" id="PTHR43375">
    <property type="entry name" value="OROTIDINE 5'-PHOSPHATE DECARBOXYLASE"/>
    <property type="match status" value="1"/>
</dbReference>
<evidence type="ECO:0000256" key="3">
    <source>
        <dbReference type="ARBA" id="ARBA00022793"/>
    </source>
</evidence>
<evidence type="ECO:0000256" key="2">
    <source>
        <dbReference type="ARBA" id="ARBA00008847"/>
    </source>
</evidence>
<dbReference type="InterPro" id="IPR011060">
    <property type="entry name" value="RibuloseP-bd_barrel"/>
</dbReference>
<dbReference type="GO" id="GO:0004590">
    <property type="term" value="F:orotidine-5'-phosphate decarboxylase activity"/>
    <property type="evidence" value="ECO:0007669"/>
    <property type="project" value="UniProtKB-UniRule"/>
</dbReference>
<dbReference type="GO" id="GO:0006207">
    <property type="term" value="P:'de novo' pyrimidine nucleobase biosynthetic process"/>
    <property type="evidence" value="ECO:0007669"/>
    <property type="project" value="InterPro"/>
</dbReference>
<evidence type="ECO:0000259" key="9">
    <source>
        <dbReference type="SMART" id="SM00934"/>
    </source>
</evidence>
<comment type="similarity">
    <text evidence="2 7">Belongs to the OMP decarboxylase family. Type 2 subfamily.</text>
</comment>
<dbReference type="InterPro" id="IPR013785">
    <property type="entry name" value="Aldolase_TIM"/>
</dbReference>
<evidence type="ECO:0000256" key="1">
    <source>
        <dbReference type="ARBA" id="ARBA00004861"/>
    </source>
</evidence>
<dbReference type="InterPro" id="IPR018089">
    <property type="entry name" value="OMPdecase_AS"/>
</dbReference>
<dbReference type="CDD" id="cd04725">
    <property type="entry name" value="OMP_decarboxylase_like"/>
    <property type="match status" value="1"/>
</dbReference>
<reference evidence="10 11" key="1">
    <citation type="submission" date="2017-08" db="EMBL/GenBank/DDBJ databases">
        <title>Infants hospitalized years apart are colonized by the same room-sourced microbial strains.</title>
        <authorList>
            <person name="Brooks B."/>
            <person name="Olm M.R."/>
            <person name="Firek B.A."/>
            <person name="Baker R."/>
            <person name="Thomas B.C."/>
            <person name="Morowitz M.J."/>
            <person name="Banfield J.F."/>
        </authorList>
    </citation>
    <scope>NUCLEOTIDE SEQUENCE [LARGE SCALE GENOMIC DNA]</scope>
    <source>
        <strain evidence="10">S2_003_000_R1_3</strain>
    </source>
</reference>
<dbReference type="EMBL" id="QFRA01000011">
    <property type="protein sequence ID" value="PZR04902.1"/>
    <property type="molecule type" value="Genomic_DNA"/>
</dbReference>
<feature type="domain" description="Orotidine 5'-phosphate decarboxylase" evidence="9">
    <location>
        <begin position="48"/>
        <end position="328"/>
    </location>
</feature>
<protein>
    <recommendedName>
        <fullName evidence="7">Orotidine 5'-phosphate decarboxylase</fullName>
        <ecNumber evidence="7">4.1.1.23</ecNumber>
    </recommendedName>
    <alternativeName>
        <fullName evidence="7">OMP decarboxylase</fullName>
        <shortName evidence="7">OMPDCase</shortName>
        <shortName evidence="7">OMPdecase</shortName>
    </alternativeName>
</protein>
<dbReference type="PANTHER" id="PTHR43375:SF1">
    <property type="entry name" value="OROTIDINE 5'-PHOSPHATE DECARBOXYLASE"/>
    <property type="match status" value="1"/>
</dbReference>
<dbReference type="AlphaFoldDB" id="A0A2W5SPN2"/>
<keyword evidence="5 7" id="KW-0456">Lyase</keyword>
<proteinExistence type="inferred from homology"/>
<keyword evidence="4 7" id="KW-0665">Pyrimidine biosynthesis</keyword>
<dbReference type="SUPFAM" id="SSF51366">
    <property type="entry name" value="Ribulose-phoshate binding barrel"/>
    <property type="match status" value="1"/>
</dbReference>
<comment type="pathway">
    <text evidence="1 7">Pyrimidine metabolism; UMP biosynthesis via de novo pathway; UMP from orotate: step 2/2.</text>
</comment>
<dbReference type="RefSeq" id="WP_303734806.1">
    <property type="nucleotide sequence ID" value="NZ_QFRA01000011.1"/>
</dbReference>
<feature type="compositionally biased region" description="Low complexity" evidence="8">
    <location>
        <begin position="1"/>
        <end position="20"/>
    </location>
</feature>
<dbReference type="HAMAP" id="MF_01215">
    <property type="entry name" value="OMPdecase_type2"/>
    <property type="match status" value="1"/>
</dbReference>
<evidence type="ECO:0000256" key="7">
    <source>
        <dbReference type="HAMAP-Rule" id="MF_01215"/>
    </source>
</evidence>
<feature type="region of interest" description="Disordered" evidence="8">
    <location>
        <begin position="1"/>
        <end position="31"/>
    </location>
</feature>